<dbReference type="AlphaFoldDB" id="A0A8H3CAI3"/>
<evidence type="ECO:0000313" key="3">
    <source>
        <dbReference type="Proteomes" id="UP000663840"/>
    </source>
</evidence>
<protein>
    <submittedName>
        <fullName evidence="2">Uncharacterized protein</fullName>
    </submittedName>
</protein>
<gene>
    <name evidence="2" type="ORF">RDB_LOCUS125524</name>
</gene>
<accession>A0A8H3CAI3</accession>
<feature type="region of interest" description="Disordered" evidence="1">
    <location>
        <begin position="1"/>
        <end position="28"/>
    </location>
</feature>
<dbReference type="EMBL" id="CAJMWR010003962">
    <property type="protein sequence ID" value="CAE6476922.1"/>
    <property type="molecule type" value="Genomic_DNA"/>
</dbReference>
<sequence>MDMLDQTPTEKLPAKGKRCTGVLGPPVPATELSLPQSSRLGKRSQRIALEVIELKAWKAVDIQLGRIRTPKLSIGSMIELFAAFGPKKTKTLRRRIPHSSVQCLAVKFEIGSKYWSLVASLCLASQTKRLVWTAPALRNIPFELGSASLAQELQSSNCALRMKVNEQVLLRPCIYNGAACKVPQWPP</sequence>
<proteinExistence type="predicted"/>
<organism evidence="2 3">
    <name type="scientific">Rhizoctonia solani</name>
    <dbReference type="NCBI Taxonomy" id="456999"/>
    <lineage>
        <taxon>Eukaryota</taxon>
        <taxon>Fungi</taxon>
        <taxon>Dikarya</taxon>
        <taxon>Basidiomycota</taxon>
        <taxon>Agaricomycotina</taxon>
        <taxon>Agaricomycetes</taxon>
        <taxon>Cantharellales</taxon>
        <taxon>Ceratobasidiaceae</taxon>
        <taxon>Rhizoctonia</taxon>
    </lineage>
</organism>
<dbReference type="Proteomes" id="UP000663840">
    <property type="component" value="Unassembled WGS sequence"/>
</dbReference>
<comment type="caution">
    <text evidence="2">The sequence shown here is derived from an EMBL/GenBank/DDBJ whole genome shotgun (WGS) entry which is preliminary data.</text>
</comment>
<name>A0A8H3CAI3_9AGAM</name>
<evidence type="ECO:0000256" key="1">
    <source>
        <dbReference type="SAM" id="MobiDB-lite"/>
    </source>
</evidence>
<reference evidence="2" key="1">
    <citation type="submission" date="2021-01" db="EMBL/GenBank/DDBJ databases">
        <authorList>
            <person name="Kaushik A."/>
        </authorList>
    </citation>
    <scope>NUCLEOTIDE SEQUENCE</scope>
    <source>
        <strain evidence="2">AG1-1A</strain>
    </source>
</reference>
<evidence type="ECO:0000313" key="2">
    <source>
        <dbReference type="EMBL" id="CAE6476922.1"/>
    </source>
</evidence>